<evidence type="ECO:0000256" key="3">
    <source>
        <dbReference type="ARBA" id="ARBA00022741"/>
    </source>
</evidence>
<dbReference type="EC" id="2.7.1.45" evidence="7"/>
<dbReference type="InterPro" id="IPR011611">
    <property type="entry name" value="PfkB_dom"/>
</dbReference>
<dbReference type="GO" id="GO:0008673">
    <property type="term" value="F:2-dehydro-3-deoxygluconokinase activity"/>
    <property type="evidence" value="ECO:0007669"/>
    <property type="project" value="UniProtKB-EC"/>
</dbReference>
<name>A0A0M6Y1T6_9HYPH</name>
<protein>
    <submittedName>
        <fullName evidence="7">2-dehydro-3-deoxygluconokinase</fullName>
        <ecNumber evidence="7">2.7.1.45</ecNumber>
    </submittedName>
</protein>
<dbReference type="STRING" id="187304.B0E33_21850"/>
<evidence type="ECO:0000313" key="8">
    <source>
        <dbReference type="Proteomes" id="UP000048926"/>
    </source>
</evidence>
<keyword evidence="5" id="KW-0067">ATP-binding</keyword>
<feature type="domain" description="Carbohydrate kinase PfkB" evidence="6">
    <location>
        <begin position="45"/>
        <end position="324"/>
    </location>
</feature>
<evidence type="ECO:0000259" key="6">
    <source>
        <dbReference type="Pfam" id="PF00294"/>
    </source>
</evidence>
<evidence type="ECO:0000256" key="2">
    <source>
        <dbReference type="ARBA" id="ARBA00022679"/>
    </source>
</evidence>
<accession>A0A0M6Y1T6</accession>
<organism evidence="7 8">
    <name type="scientific">Roseibium aggregatum</name>
    <dbReference type="NCBI Taxonomy" id="187304"/>
    <lineage>
        <taxon>Bacteria</taxon>
        <taxon>Pseudomonadati</taxon>
        <taxon>Pseudomonadota</taxon>
        <taxon>Alphaproteobacteria</taxon>
        <taxon>Hyphomicrobiales</taxon>
        <taxon>Stappiaceae</taxon>
        <taxon>Roseibium</taxon>
    </lineage>
</organism>
<proteinExistence type="inferred from homology"/>
<dbReference type="SUPFAM" id="SSF53613">
    <property type="entry name" value="Ribokinase-like"/>
    <property type="match status" value="1"/>
</dbReference>
<dbReference type="GO" id="GO:0005524">
    <property type="term" value="F:ATP binding"/>
    <property type="evidence" value="ECO:0007669"/>
    <property type="project" value="UniProtKB-KW"/>
</dbReference>
<dbReference type="EMBL" id="CXST01000001">
    <property type="protein sequence ID" value="CTQ43237.1"/>
    <property type="molecule type" value="Genomic_DNA"/>
</dbReference>
<evidence type="ECO:0000313" key="7">
    <source>
        <dbReference type="EMBL" id="CTQ43237.1"/>
    </source>
</evidence>
<dbReference type="AlphaFoldDB" id="A0A0M6Y1T6"/>
<dbReference type="PANTHER" id="PTHR43085:SF1">
    <property type="entry name" value="PSEUDOURIDINE KINASE-RELATED"/>
    <property type="match status" value="1"/>
</dbReference>
<reference evidence="8" key="1">
    <citation type="submission" date="2015-07" db="EMBL/GenBank/DDBJ databases">
        <authorList>
            <person name="Rodrigo-Torres Lidia"/>
            <person name="Arahal R.David."/>
        </authorList>
    </citation>
    <scope>NUCLEOTIDE SEQUENCE [LARGE SCALE GENOMIC DNA]</scope>
    <source>
        <strain evidence="8">CECT 4801</strain>
    </source>
</reference>
<evidence type="ECO:0000256" key="4">
    <source>
        <dbReference type="ARBA" id="ARBA00022777"/>
    </source>
</evidence>
<dbReference type="InterPro" id="IPR029056">
    <property type="entry name" value="Ribokinase-like"/>
</dbReference>
<gene>
    <name evidence="7" type="primary">kdgK_1</name>
    <name evidence="7" type="ORF">LAL4801_01673</name>
</gene>
<sequence length="337" mass="36462">MTQSHESAVDAVPDKRRKTRTYMFLICGEALFDLFGEAGSGDSVSFDARIGGSPFNVAMGLARLEEDAGFFGGISRDALGERLVQKFRSEGVSERYILRTDYLTTLSLVQKDEHGSPAYTFYGENAADRMVTVDDLPQFDEPPLFLHIGSYTALVEPVSAAFRALIERERDHTLVSFDPNIRPTVVPDMALWRRNTESLVPLTDVVKVSDEDLALIAPGEPVETIARAWLGMGASLVIVTRGGDGATAFAEGIEVSRPGIKVTVEDTVGAGDTFQAALLAGLKHLGATNRDVLAALDAGQLNRLLDFAVGAAAITCSRRGADLPRRSELEKEWSALK</sequence>
<dbReference type="PANTHER" id="PTHR43085">
    <property type="entry name" value="HEXOKINASE FAMILY MEMBER"/>
    <property type="match status" value="1"/>
</dbReference>
<keyword evidence="3" id="KW-0547">Nucleotide-binding</keyword>
<comment type="similarity">
    <text evidence="1">Belongs to the carbohydrate kinase PfkB family.</text>
</comment>
<dbReference type="InterPro" id="IPR050306">
    <property type="entry name" value="PfkB_Carbo_kinase"/>
</dbReference>
<keyword evidence="2 7" id="KW-0808">Transferase</keyword>
<evidence type="ECO:0000256" key="5">
    <source>
        <dbReference type="ARBA" id="ARBA00022840"/>
    </source>
</evidence>
<dbReference type="Proteomes" id="UP000048926">
    <property type="component" value="Unassembled WGS sequence"/>
</dbReference>
<dbReference type="Gene3D" id="3.40.1190.20">
    <property type="match status" value="1"/>
</dbReference>
<evidence type="ECO:0000256" key="1">
    <source>
        <dbReference type="ARBA" id="ARBA00010688"/>
    </source>
</evidence>
<dbReference type="InterPro" id="IPR002173">
    <property type="entry name" value="Carboh/pur_kinase_PfkB_CS"/>
</dbReference>
<dbReference type="CDD" id="cd01167">
    <property type="entry name" value="bac_FRK"/>
    <property type="match status" value="1"/>
</dbReference>
<dbReference type="Pfam" id="PF00294">
    <property type="entry name" value="PfkB"/>
    <property type="match status" value="1"/>
</dbReference>
<dbReference type="PROSITE" id="PS00584">
    <property type="entry name" value="PFKB_KINASES_2"/>
    <property type="match status" value="1"/>
</dbReference>
<keyword evidence="8" id="KW-1185">Reference proteome</keyword>
<keyword evidence="4 7" id="KW-0418">Kinase</keyword>